<dbReference type="EMBL" id="JANPWB010000005">
    <property type="protein sequence ID" value="KAJ1185485.1"/>
    <property type="molecule type" value="Genomic_DNA"/>
</dbReference>
<comment type="caution">
    <text evidence="1">The sequence shown here is derived from an EMBL/GenBank/DDBJ whole genome shotgun (WGS) entry which is preliminary data.</text>
</comment>
<keyword evidence="2" id="KW-1185">Reference proteome</keyword>
<dbReference type="AlphaFoldDB" id="A0AAV7U8Z3"/>
<sequence length="68" mass="7671">MAAINGIYAELAKKIDSVAIDVNLLRGNLRKVAYRVTFTEDNVEVSLKDVTGLKETVSYIERLIMRLE</sequence>
<proteinExistence type="predicted"/>
<name>A0AAV7U8Z3_PLEWA</name>
<gene>
    <name evidence="1" type="ORF">NDU88_002277</name>
</gene>
<reference evidence="1" key="1">
    <citation type="journal article" date="2022" name="bioRxiv">
        <title>Sequencing and chromosome-scale assembly of the giantPleurodeles waltlgenome.</title>
        <authorList>
            <person name="Brown T."/>
            <person name="Elewa A."/>
            <person name="Iarovenko S."/>
            <person name="Subramanian E."/>
            <person name="Araus A.J."/>
            <person name="Petzold A."/>
            <person name="Susuki M."/>
            <person name="Suzuki K.-i.T."/>
            <person name="Hayashi T."/>
            <person name="Toyoda A."/>
            <person name="Oliveira C."/>
            <person name="Osipova E."/>
            <person name="Leigh N.D."/>
            <person name="Simon A."/>
            <person name="Yun M.H."/>
        </authorList>
    </citation>
    <scope>NUCLEOTIDE SEQUENCE</scope>
    <source>
        <strain evidence="1">20211129_DDA</strain>
        <tissue evidence="1">Liver</tissue>
    </source>
</reference>
<evidence type="ECO:0000313" key="2">
    <source>
        <dbReference type="Proteomes" id="UP001066276"/>
    </source>
</evidence>
<evidence type="ECO:0008006" key="3">
    <source>
        <dbReference type="Google" id="ProtNLM"/>
    </source>
</evidence>
<accession>A0AAV7U8Z3</accession>
<protein>
    <recommendedName>
        <fullName evidence="3">FDX-ACB domain-containing protein</fullName>
    </recommendedName>
</protein>
<organism evidence="1 2">
    <name type="scientific">Pleurodeles waltl</name>
    <name type="common">Iberian ribbed newt</name>
    <dbReference type="NCBI Taxonomy" id="8319"/>
    <lineage>
        <taxon>Eukaryota</taxon>
        <taxon>Metazoa</taxon>
        <taxon>Chordata</taxon>
        <taxon>Craniata</taxon>
        <taxon>Vertebrata</taxon>
        <taxon>Euteleostomi</taxon>
        <taxon>Amphibia</taxon>
        <taxon>Batrachia</taxon>
        <taxon>Caudata</taxon>
        <taxon>Salamandroidea</taxon>
        <taxon>Salamandridae</taxon>
        <taxon>Pleurodelinae</taxon>
        <taxon>Pleurodeles</taxon>
    </lineage>
</organism>
<dbReference type="Proteomes" id="UP001066276">
    <property type="component" value="Chromosome 3_1"/>
</dbReference>
<evidence type="ECO:0000313" key="1">
    <source>
        <dbReference type="EMBL" id="KAJ1185485.1"/>
    </source>
</evidence>